<dbReference type="EC" id="3.1.2.-" evidence="3"/>
<keyword evidence="2 3" id="KW-0378">Hydrolase</keyword>
<evidence type="ECO:0000313" key="3">
    <source>
        <dbReference type="EMBL" id="MDR6203187.1"/>
    </source>
</evidence>
<dbReference type="EMBL" id="JAVIZN010000002">
    <property type="protein sequence ID" value="MDR6203187.1"/>
    <property type="molecule type" value="Genomic_DNA"/>
</dbReference>
<dbReference type="Proteomes" id="UP001245184">
    <property type="component" value="Unassembled WGS sequence"/>
</dbReference>
<proteinExistence type="inferred from homology"/>
<dbReference type="InterPro" id="IPR050563">
    <property type="entry name" value="4-hydroxybenzoyl-CoA_TE"/>
</dbReference>
<dbReference type="RefSeq" id="WP_029967703.1">
    <property type="nucleotide sequence ID" value="NZ_ATXV01000003.1"/>
</dbReference>
<name>A0ABD5CD33_9BURK</name>
<accession>A0ABD5CD33</accession>
<evidence type="ECO:0000256" key="1">
    <source>
        <dbReference type="ARBA" id="ARBA00005953"/>
    </source>
</evidence>
<gene>
    <name evidence="3" type="ORF">QF025_001907</name>
</gene>
<protein>
    <submittedName>
        <fullName evidence="3">Acyl-CoA thioester hydrolase</fullName>
        <ecNumber evidence="3">3.1.2.-</ecNumber>
    </submittedName>
</protein>
<evidence type="ECO:0000313" key="4">
    <source>
        <dbReference type="Proteomes" id="UP001245184"/>
    </source>
</evidence>
<organism evidence="3 4">
    <name type="scientific">Paraburkholderia graminis</name>
    <dbReference type="NCBI Taxonomy" id="60548"/>
    <lineage>
        <taxon>Bacteria</taxon>
        <taxon>Pseudomonadati</taxon>
        <taxon>Pseudomonadota</taxon>
        <taxon>Betaproteobacteria</taxon>
        <taxon>Burkholderiales</taxon>
        <taxon>Burkholderiaceae</taxon>
        <taxon>Paraburkholderia</taxon>
    </lineage>
</organism>
<sequence>MSTTASKPQPTARSAYPHFLTITTRWMDNDVYGHVNNVVYYSYFDTVVNEYLIRAGVLDFERGATIGLVVETHCNYFAPLVFPERVDAGLRVTRLGASSVRYEVGLFREGSDEAAAQGHFVHVYVDRVTRRPVNLPDALRAALEPIGVAIGTAD</sequence>
<evidence type="ECO:0000256" key="2">
    <source>
        <dbReference type="ARBA" id="ARBA00022801"/>
    </source>
</evidence>
<comment type="caution">
    <text evidence="3">The sequence shown here is derived from an EMBL/GenBank/DDBJ whole genome shotgun (WGS) entry which is preliminary data.</text>
</comment>
<dbReference type="PANTHER" id="PTHR31793:SF27">
    <property type="entry name" value="NOVEL THIOESTERASE SUPERFAMILY DOMAIN AND SAPOSIN A-TYPE DOMAIN CONTAINING PROTEIN (0610012H03RIK)"/>
    <property type="match status" value="1"/>
</dbReference>
<dbReference type="CDD" id="cd00586">
    <property type="entry name" value="4HBT"/>
    <property type="match status" value="1"/>
</dbReference>
<dbReference type="SUPFAM" id="SSF54637">
    <property type="entry name" value="Thioesterase/thiol ester dehydrase-isomerase"/>
    <property type="match status" value="1"/>
</dbReference>
<dbReference type="Gene3D" id="3.10.129.10">
    <property type="entry name" value="Hotdog Thioesterase"/>
    <property type="match status" value="1"/>
</dbReference>
<comment type="similarity">
    <text evidence="1">Belongs to the 4-hydroxybenzoyl-CoA thioesterase family.</text>
</comment>
<dbReference type="PANTHER" id="PTHR31793">
    <property type="entry name" value="4-HYDROXYBENZOYL-COA THIOESTERASE FAMILY MEMBER"/>
    <property type="match status" value="1"/>
</dbReference>
<dbReference type="GO" id="GO:0016787">
    <property type="term" value="F:hydrolase activity"/>
    <property type="evidence" value="ECO:0007669"/>
    <property type="project" value="UniProtKB-KW"/>
</dbReference>
<dbReference type="AlphaFoldDB" id="A0ABD5CD33"/>
<dbReference type="Pfam" id="PF13279">
    <property type="entry name" value="4HBT_2"/>
    <property type="match status" value="1"/>
</dbReference>
<dbReference type="InterPro" id="IPR029069">
    <property type="entry name" value="HotDog_dom_sf"/>
</dbReference>
<reference evidence="3 4" key="1">
    <citation type="submission" date="2023-08" db="EMBL/GenBank/DDBJ databases">
        <title>Genome sequencing of plant associated microbes to promote plant fitness in Sorghum bicolor and Oryza sativa.</title>
        <authorList>
            <person name="Coleman-Derr D."/>
        </authorList>
    </citation>
    <scope>NUCLEOTIDE SEQUENCE [LARGE SCALE GENOMIC DNA]</scope>
    <source>
        <strain evidence="3 4">SLBN-33</strain>
    </source>
</reference>